<feature type="compositionally biased region" description="Basic residues" evidence="4">
    <location>
        <begin position="10"/>
        <end position="23"/>
    </location>
</feature>
<dbReference type="InterPro" id="IPR010402">
    <property type="entry name" value="CCT_domain"/>
</dbReference>
<proteinExistence type="predicted"/>
<evidence type="ECO:0000256" key="2">
    <source>
        <dbReference type="ARBA" id="ARBA00023242"/>
    </source>
</evidence>
<feature type="region of interest" description="Disordered" evidence="4">
    <location>
        <begin position="104"/>
        <end position="143"/>
    </location>
</feature>
<dbReference type="GO" id="GO:0005634">
    <property type="term" value="C:nucleus"/>
    <property type="evidence" value="ECO:0007669"/>
    <property type="project" value="UniProtKB-SubCell"/>
</dbReference>
<reference evidence="6" key="1">
    <citation type="submission" date="2020-09" db="EMBL/GenBank/DDBJ databases">
        <title>Genome-Enabled Discovery of Anthraquinone Biosynthesis in Senna tora.</title>
        <authorList>
            <person name="Kang S.-H."/>
            <person name="Pandey R.P."/>
            <person name="Lee C.-M."/>
            <person name="Sim J.-S."/>
            <person name="Jeong J.-T."/>
            <person name="Choi B.-S."/>
            <person name="Jung M."/>
            <person name="Ginzburg D."/>
            <person name="Zhao K."/>
            <person name="Won S.Y."/>
            <person name="Oh T.-J."/>
            <person name="Yu Y."/>
            <person name="Kim N.-H."/>
            <person name="Lee O.R."/>
            <person name="Lee T.-H."/>
            <person name="Bashyal P."/>
            <person name="Kim T.-S."/>
            <person name="Lee W.-H."/>
            <person name="Kawkins C."/>
            <person name="Kim C.-K."/>
            <person name="Kim J.S."/>
            <person name="Ahn B.O."/>
            <person name="Rhee S.Y."/>
            <person name="Sohng J.K."/>
        </authorList>
    </citation>
    <scope>NUCLEOTIDE SEQUENCE</scope>
    <source>
        <tissue evidence="6">Leaf</tissue>
    </source>
</reference>
<evidence type="ECO:0000313" key="7">
    <source>
        <dbReference type="Proteomes" id="UP000634136"/>
    </source>
</evidence>
<accession>A0A834WDM0</accession>
<dbReference type="AlphaFoldDB" id="A0A834WDM0"/>
<evidence type="ECO:0000313" key="6">
    <source>
        <dbReference type="EMBL" id="KAF7819485.1"/>
    </source>
</evidence>
<sequence>MTPSSSTTPHPRRKNRSKTRKPKYLSLRLQLNPTQHEQASDDMSSKTTSHHQQQQQQLNLFPLHPENLVDDKLEMMMQDDQTNVAFLFTSSHGAPASLTALLRHDSTATTEEEEEEDRRVDEESGRSMLVRKAMKRGSKEEEEEEREERWVCYSEVTSYSSGNTTDSTATTTTSFGCGLLSLKLDYEGVLNAWSDQRSLYVPRPGETPLPLSHHLLIPNKRESRLFSKRIRYEVRKLNAEKRPRMKGRFVKRD</sequence>
<dbReference type="PROSITE" id="PS51017">
    <property type="entry name" value="CCT"/>
    <property type="match status" value="1"/>
</dbReference>
<keyword evidence="2 3" id="KW-0539">Nucleus</keyword>
<evidence type="ECO:0000256" key="1">
    <source>
        <dbReference type="ARBA" id="ARBA00004123"/>
    </source>
</evidence>
<dbReference type="Pfam" id="PF06203">
    <property type="entry name" value="CCT"/>
    <property type="match status" value="1"/>
</dbReference>
<feature type="region of interest" description="Disordered" evidence="4">
    <location>
        <begin position="1"/>
        <end position="57"/>
    </location>
</feature>
<comment type="subcellular location">
    <subcellularLocation>
        <location evidence="1 3">Nucleus</location>
    </subcellularLocation>
</comment>
<dbReference type="InterPro" id="IPR052453">
    <property type="entry name" value="CONSTANS-like_ZF"/>
</dbReference>
<dbReference type="Proteomes" id="UP000634136">
    <property type="component" value="Unassembled WGS sequence"/>
</dbReference>
<feature type="compositionally biased region" description="Polar residues" evidence="4">
    <location>
        <begin position="29"/>
        <end position="51"/>
    </location>
</feature>
<dbReference type="PANTHER" id="PTHR31874">
    <property type="entry name" value="CCT MOTIF FAMILY PROTEIN, EXPRESSED"/>
    <property type="match status" value="1"/>
</dbReference>
<evidence type="ECO:0000256" key="4">
    <source>
        <dbReference type="SAM" id="MobiDB-lite"/>
    </source>
</evidence>
<name>A0A834WDM0_9FABA</name>
<comment type="caution">
    <text evidence="6">The sequence shown here is derived from an EMBL/GenBank/DDBJ whole genome shotgun (WGS) entry which is preliminary data.</text>
</comment>
<dbReference type="GO" id="GO:0006355">
    <property type="term" value="P:regulation of DNA-templated transcription"/>
    <property type="evidence" value="ECO:0007669"/>
    <property type="project" value="TreeGrafter"/>
</dbReference>
<evidence type="ECO:0000256" key="3">
    <source>
        <dbReference type="PROSITE-ProRule" id="PRU00357"/>
    </source>
</evidence>
<organism evidence="6 7">
    <name type="scientific">Senna tora</name>
    <dbReference type="NCBI Taxonomy" id="362788"/>
    <lineage>
        <taxon>Eukaryota</taxon>
        <taxon>Viridiplantae</taxon>
        <taxon>Streptophyta</taxon>
        <taxon>Embryophyta</taxon>
        <taxon>Tracheophyta</taxon>
        <taxon>Spermatophyta</taxon>
        <taxon>Magnoliopsida</taxon>
        <taxon>eudicotyledons</taxon>
        <taxon>Gunneridae</taxon>
        <taxon>Pentapetalae</taxon>
        <taxon>rosids</taxon>
        <taxon>fabids</taxon>
        <taxon>Fabales</taxon>
        <taxon>Fabaceae</taxon>
        <taxon>Caesalpinioideae</taxon>
        <taxon>Cassia clade</taxon>
        <taxon>Senna</taxon>
    </lineage>
</organism>
<protein>
    <submittedName>
        <fullName evidence="6">Zinc finger protein like</fullName>
    </submittedName>
</protein>
<dbReference type="OrthoDB" id="153872at2759"/>
<evidence type="ECO:0000259" key="5">
    <source>
        <dbReference type="PROSITE" id="PS51017"/>
    </source>
</evidence>
<dbReference type="EMBL" id="JAAIUW010000008">
    <property type="protein sequence ID" value="KAF7819485.1"/>
    <property type="molecule type" value="Genomic_DNA"/>
</dbReference>
<gene>
    <name evidence="6" type="ORF">G2W53_024940</name>
</gene>
<feature type="domain" description="CCT" evidence="5">
    <location>
        <begin position="210"/>
        <end position="252"/>
    </location>
</feature>
<keyword evidence="7" id="KW-1185">Reference proteome</keyword>
<dbReference type="PANTHER" id="PTHR31874:SF25">
    <property type="entry name" value="CCT MOTIF FAMILY PROTEIN"/>
    <property type="match status" value="1"/>
</dbReference>